<dbReference type="RefSeq" id="WP_285085454.1">
    <property type="nucleotide sequence ID" value="NZ_JASOME010000075.1"/>
</dbReference>
<evidence type="ECO:0000313" key="3">
    <source>
        <dbReference type="Proteomes" id="UP001237784"/>
    </source>
</evidence>
<proteinExistence type="inferred from homology"/>
<comment type="similarity">
    <text evidence="1">Belongs to the glycosyl hydrolase 25 family.</text>
</comment>
<dbReference type="PANTHER" id="PTHR34135:SF2">
    <property type="entry name" value="LYSOZYME"/>
    <property type="match status" value="1"/>
</dbReference>
<dbReference type="SUPFAM" id="SSF51445">
    <property type="entry name" value="(Trans)glycosidases"/>
    <property type="match status" value="1"/>
</dbReference>
<evidence type="ECO:0000256" key="1">
    <source>
        <dbReference type="ARBA" id="ARBA00010646"/>
    </source>
</evidence>
<dbReference type="Gene3D" id="3.20.20.80">
    <property type="entry name" value="Glycosidases"/>
    <property type="match status" value="1"/>
</dbReference>
<dbReference type="EMBL" id="JASOME010000075">
    <property type="protein sequence ID" value="MDK7064292.1"/>
    <property type="molecule type" value="Genomic_DNA"/>
</dbReference>
<dbReference type="GO" id="GO:0009253">
    <property type="term" value="P:peptidoglycan catabolic process"/>
    <property type="evidence" value="ECO:0007669"/>
    <property type="project" value="InterPro"/>
</dbReference>
<dbReference type="AlphaFoldDB" id="A0AAW6Y363"/>
<dbReference type="GO" id="GO:0003796">
    <property type="term" value="F:lysozyme activity"/>
    <property type="evidence" value="ECO:0007669"/>
    <property type="project" value="InterPro"/>
</dbReference>
<name>A0AAW6Y363_GARVA</name>
<dbReference type="GO" id="GO:0016052">
    <property type="term" value="P:carbohydrate catabolic process"/>
    <property type="evidence" value="ECO:0007669"/>
    <property type="project" value="TreeGrafter"/>
</dbReference>
<evidence type="ECO:0000313" key="2">
    <source>
        <dbReference type="EMBL" id="MDK7064292.1"/>
    </source>
</evidence>
<dbReference type="PANTHER" id="PTHR34135">
    <property type="entry name" value="LYSOZYME"/>
    <property type="match status" value="1"/>
</dbReference>
<comment type="caution">
    <text evidence="2">The sequence shown here is derived from an EMBL/GenBank/DDBJ whole genome shotgun (WGS) entry which is preliminary data.</text>
</comment>
<dbReference type="Proteomes" id="UP001237784">
    <property type="component" value="Unassembled WGS sequence"/>
</dbReference>
<dbReference type="Pfam" id="PF01183">
    <property type="entry name" value="Glyco_hydro_25"/>
    <property type="match status" value="1"/>
</dbReference>
<dbReference type="InterPro" id="IPR017853">
    <property type="entry name" value="GH"/>
</dbReference>
<accession>A0AAW6Y363</accession>
<sequence>ISLPTNGFGTRWGDYNGTQAFYDGNGSLFAYNASGVIDVSEYQKEINWAAAKAAGVEGAIIRISYGWENGYDKYALRNIRECKRLGIPFGIYMYSYAEKPEDGANEGA</sequence>
<dbReference type="GO" id="GO:0016998">
    <property type="term" value="P:cell wall macromolecule catabolic process"/>
    <property type="evidence" value="ECO:0007669"/>
    <property type="project" value="InterPro"/>
</dbReference>
<protein>
    <submittedName>
        <fullName evidence="2">GH25 family lysozyme</fullName>
    </submittedName>
</protein>
<gene>
    <name evidence="2" type="ORF">QP372_07260</name>
</gene>
<reference evidence="2" key="1">
    <citation type="submission" date="2023-05" db="EMBL/GenBank/DDBJ databases">
        <title>Cataloging the Phylogenetic Diversity of Human Bladder Bacteria.</title>
        <authorList>
            <person name="Du J."/>
        </authorList>
    </citation>
    <scope>NUCLEOTIDE SEQUENCE</scope>
    <source>
        <strain evidence="2">UMB6789</strain>
    </source>
</reference>
<dbReference type="InterPro" id="IPR002053">
    <property type="entry name" value="Glyco_hydro_25"/>
</dbReference>
<organism evidence="2 3">
    <name type="scientific">Gardnerella vaginalis</name>
    <dbReference type="NCBI Taxonomy" id="2702"/>
    <lineage>
        <taxon>Bacteria</taxon>
        <taxon>Bacillati</taxon>
        <taxon>Actinomycetota</taxon>
        <taxon>Actinomycetes</taxon>
        <taxon>Bifidobacteriales</taxon>
        <taxon>Bifidobacteriaceae</taxon>
        <taxon>Gardnerella</taxon>
    </lineage>
</organism>
<feature type="non-terminal residue" evidence="2">
    <location>
        <position position="108"/>
    </location>
</feature>
<feature type="non-terminal residue" evidence="2">
    <location>
        <position position="1"/>
    </location>
</feature>
<dbReference type="PROSITE" id="PS51904">
    <property type="entry name" value="GLYCOSYL_HYDROL_F25_2"/>
    <property type="match status" value="1"/>
</dbReference>